<comment type="caution">
    <text evidence="3">The sequence shown here is derived from an EMBL/GenBank/DDBJ whole genome shotgun (WGS) entry which is preliminary data.</text>
</comment>
<reference evidence="3 4" key="1">
    <citation type="submission" date="2019-03" db="EMBL/GenBank/DDBJ databases">
        <title>Single cell metagenomics reveals metabolic interactions within the superorganism composed of flagellate Streblomastix strix and complex community of Bacteroidetes bacteria on its surface.</title>
        <authorList>
            <person name="Treitli S.C."/>
            <person name="Kolisko M."/>
            <person name="Husnik F."/>
            <person name="Keeling P."/>
            <person name="Hampl V."/>
        </authorList>
    </citation>
    <scope>NUCLEOTIDE SEQUENCE [LARGE SCALE GENOMIC DNA]</scope>
    <source>
        <strain evidence="3">St1</strain>
    </source>
</reference>
<dbReference type="InterPro" id="IPR031345">
    <property type="entry name" value="T9SS_Plug_N"/>
</dbReference>
<protein>
    <recommendedName>
        <fullName evidence="2">Type 9 secretion system plug protein N-terminal domain-containing protein</fullName>
    </recommendedName>
</protein>
<feature type="signal peptide" evidence="1">
    <location>
        <begin position="1"/>
        <end position="22"/>
    </location>
</feature>
<evidence type="ECO:0000313" key="3">
    <source>
        <dbReference type="EMBL" id="KAA6301701.1"/>
    </source>
</evidence>
<name>A0A5M8NZX9_9BACT</name>
<accession>A0A5M8NZX9</accession>
<gene>
    <name evidence="3" type="ORF">EZS26_002166</name>
</gene>
<sequence>MKKTLIYCISILAVLTTQTLSAQPFRTKSFTDRIKTLRVFKANQWNSVPVIDLNKDEQVEINFDLMGASPEYYTYTLIHCDADWNPSQLVESEYLDGLQNTSVDDYANSFNTKMDYVNYKLLIPNDNIRLKVSGNYVVQIIPEDHSEPVVNACFSVVEPQTFIQMQVSPVTDKGSNSIFQAVSFEVNYNNEIKSPSQELKVFVEQNNRWDNTAQLLKPLTLQNKKAIYDHNPALIFDAGNEYRRFEMTTTRYVGMNIASVEYYEPYYHSILNPDRIRSDRAYFFYEDINGRMFVRNNEASDSDIEADYQVVHFYIPCNQPFAENVYILSEAFNNLLDSRSKMEYSEREKGYVKAVLLKEGYYNYLFVTRKMAAGPASTAGIEGNYYQTENEYRVWVYARTAGMRYDKLIGVQSIQFKP</sequence>
<evidence type="ECO:0000256" key="1">
    <source>
        <dbReference type="SAM" id="SignalP"/>
    </source>
</evidence>
<dbReference type="AlphaFoldDB" id="A0A5M8NZX9"/>
<keyword evidence="1" id="KW-0732">Signal</keyword>
<dbReference type="EMBL" id="SNRX01000015">
    <property type="protein sequence ID" value="KAA6301701.1"/>
    <property type="molecule type" value="Genomic_DNA"/>
</dbReference>
<dbReference type="Proteomes" id="UP000324575">
    <property type="component" value="Unassembled WGS sequence"/>
</dbReference>
<feature type="chain" id="PRO_5024369292" description="Type 9 secretion system plug protein N-terminal domain-containing protein" evidence="1">
    <location>
        <begin position="23"/>
        <end position="418"/>
    </location>
</feature>
<evidence type="ECO:0000259" key="2">
    <source>
        <dbReference type="Pfam" id="PF17116"/>
    </source>
</evidence>
<feature type="domain" description="Type 9 secretion system plug protein N-terminal" evidence="2">
    <location>
        <begin position="34"/>
        <end position="158"/>
    </location>
</feature>
<dbReference type="Pfam" id="PF17116">
    <property type="entry name" value="T9SS_plug_1st"/>
    <property type="match status" value="1"/>
</dbReference>
<proteinExistence type="predicted"/>
<evidence type="ECO:0000313" key="4">
    <source>
        <dbReference type="Proteomes" id="UP000324575"/>
    </source>
</evidence>
<organism evidence="3 4">
    <name type="scientific">Candidatus Ordinivivax streblomastigis</name>
    <dbReference type="NCBI Taxonomy" id="2540710"/>
    <lineage>
        <taxon>Bacteria</taxon>
        <taxon>Pseudomonadati</taxon>
        <taxon>Bacteroidota</taxon>
        <taxon>Bacteroidia</taxon>
        <taxon>Bacteroidales</taxon>
        <taxon>Candidatus Ordinivivax</taxon>
    </lineage>
</organism>